<dbReference type="EMBL" id="JACKTI010000019">
    <property type="protein sequence ID" value="MCV7022529.1"/>
    <property type="molecule type" value="Genomic_DNA"/>
</dbReference>
<reference evidence="2 4" key="1">
    <citation type="journal article" date="2016" name="Genome Announc.">
        <title>Draft Genome Sequences of Five Rapidly Growing Mycobacterium Species, M. thermoresistibile, M. fortuitum subsp. acetamidolyticum, M. canariasense, M. brisbanense, and M. novocastrense.</title>
        <authorList>
            <person name="Katahira K."/>
            <person name="Ogura Y."/>
            <person name="Gotoh Y."/>
            <person name="Hayashi T."/>
        </authorList>
    </citation>
    <scope>NUCLEOTIDE SEQUENCE [LARGE SCALE GENOMIC DNA]</scope>
    <source>
        <strain evidence="2 4">JCM18114</strain>
    </source>
</reference>
<evidence type="ECO:0000313" key="4">
    <source>
        <dbReference type="Proteomes" id="UP000069773"/>
    </source>
</evidence>
<reference evidence="3" key="3">
    <citation type="journal article" date="2022" name="BMC Genomics">
        <title>Comparative genome analysis of mycobacteria focusing on tRNA and non-coding RNA.</title>
        <authorList>
            <person name="Behra P.R.K."/>
            <person name="Pettersson B.M.F."/>
            <person name="Ramesh M."/>
            <person name="Das S."/>
            <person name="Dasgupta S."/>
            <person name="Kirsebom L.A."/>
        </authorList>
    </citation>
    <scope>NUCLEOTIDE SEQUENCE</scope>
    <source>
        <strain evidence="3">DSM 44203</strain>
    </source>
</reference>
<organism evidence="3 5">
    <name type="scientific">Mycolicibacterium novocastrense</name>
    <name type="common">Mycobacterium novocastrense</name>
    <dbReference type="NCBI Taxonomy" id="59813"/>
    <lineage>
        <taxon>Bacteria</taxon>
        <taxon>Bacillati</taxon>
        <taxon>Actinomycetota</taxon>
        <taxon>Actinomycetes</taxon>
        <taxon>Mycobacteriales</taxon>
        <taxon>Mycobacteriaceae</taxon>
        <taxon>Mycolicibacterium</taxon>
    </lineage>
</organism>
<dbReference type="AlphaFoldDB" id="A0AAW5SE93"/>
<dbReference type="RefSeq" id="WP_064411986.1">
    <property type="nucleotide sequence ID" value="NZ_BCTA01000021.1"/>
</dbReference>
<sequence>MIASHRFAKSGTVSRLHRWTGTVLAAGALGVAAVAGSGTAAALSSEDDMFLSEISADGIAYDTPKAAIGTAHDVCSRLDGGADPVDLGLEILDDTDLTVDQVATFVVASVDHYCPRHVVLFG</sequence>
<feature type="domain" description="DUF732" evidence="1">
    <location>
        <begin position="47"/>
        <end position="115"/>
    </location>
</feature>
<evidence type="ECO:0000313" key="5">
    <source>
        <dbReference type="Proteomes" id="UP001207528"/>
    </source>
</evidence>
<proteinExistence type="predicted"/>
<dbReference type="Pfam" id="PF05305">
    <property type="entry name" value="DUF732"/>
    <property type="match status" value="1"/>
</dbReference>
<dbReference type="Proteomes" id="UP000069773">
    <property type="component" value="Unassembled WGS sequence"/>
</dbReference>
<dbReference type="EMBL" id="BCTA01000021">
    <property type="protein sequence ID" value="GAT08194.1"/>
    <property type="molecule type" value="Genomic_DNA"/>
</dbReference>
<dbReference type="Proteomes" id="UP001207528">
    <property type="component" value="Unassembled WGS sequence"/>
</dbReference>
<keyword evidence="4" id="KW-1185">Reference proteome</keyword>
<accession>A0AAW5SE93</accession>
<reference evidence="3" key="2">
    <citation type="submission" date="2020-07" db="EMBL/GenBank/DDBJ databases">
        <authorList>
            <person name="Pettersson B.M.F."/>
            <person name="Behra P.R.K."/>
            <person name="Ramesh M."/>
            <person name="Das S."/>
            <person name="Dasgupta S."/>
            <person name="Kirsebom L.A."/>
        </authorList>
    </citation>
    <scope>NUCLEOTIDE SEQUENCE</scope>
    <source>
        <strain evidence="3">DSM 44203</strain>
    </source>
</reference>
<evidence type="ECO:0000313" key="2">
    <source>
        <dbReference type="EMBL" id="GAT08194.1"/>
    </source>
</evidence>
<gene>
    <name evidence="3" type="ORF">H7I77_04075</name>
    <name evidence="2" type="ORF">RMCN_1327</name>
</gene>
<comment type="caution">
    <text evidence="3">The sequence shown here is derived from an EMBL/GenBank/DDBJ whole genome shotgun (WGS) entry which is preliminary data.</text>
</comment>
<evidence type="ECO:0000259" key="1">
    <source>
        <dbReference type="Pfam" id="PF05305"/>
    </source>
</evidence>
<name>A0AAW5SE93_MYCNV</name>
<evidence type="ECO:0000313" key="3">
    <source>
        <dbReference type="EMBL" id="MCV7022529.1"/>
    </source>
</evidence>
<dbReference type="InterPro" id="IPR007969">
    <property type="entry name" value="DUF732"/>
</dbReference>
<protein>
    <submittedName>
        <fullName evidence="3">DUF732 domain-containing protein</fullName>
    </submittedName>
</protein>